<comment type="caution">
    <text evidence="2">The sequence shown here is derived from an EMBL/GenBank/DDBJ whole genome shotgun (WGS) entry which is preliminary data.</text>
</comment>
<dbReference type="AlphaFoldDB" id="A0A7J6F802"/>
<sequence length="297" mass="33995">MVMYNQQYNDPYYTSPQEYQYNPYYDTYRYNQQWGDYSSTSYNGINQYVQPTSYYPPVLSPDLERALIDMSNSLKAATLEIKQNIIQCQQNFQKNMQIFQQSLQKLENPAESRETSRSEYEIQYSNIMPSQVKSDPIENVGGITVQSSTQLESPHQEVNDLIPSHEARNSSLEESSPPKVESPTLVGPPSLKKSYKPIVPTYVPPPPFLSRLKKSKKEEPIKEILETLPNIEVKIPCLEEIKEETHCANILKELCPNEKKLNGGEKVSVGENENVVVHQRKLLPETSTIPCTIGKNR</sequence>
<name>A0A7J6F802_CANSA</name>
<evidence type="ECO:0000313" key="3">
    <source>
        <dbReference type="Proteomes" id="UP000525078"/>
    </source>
</evidence>
<reference evidence="2 3" key="1">
    <citation type="journal article" date="2020" name="bioRxiv">
        <title>Sequence and annotation of 42 cannabis genomes reveals extensive copy number variation in cannabinoid synthesis and pathogen resistance genes.</title>
        <authorList>
            <person name="Mckernan K.J."/>
            <person name="Helbert Y."/>
            <person name="Kane L.T."/>
            <person name="Ebling H."/>
            <person name="Zhang L."/>
            <person name="Liu B."/>
            <person name="Eaton Z."/>
            <person name="Mclaughlin S."/>
            <person name="Kingan S."/>
            <person name="Baybayan P."/>
            <person name="Concepcion G."/>
            <person name="Jordan M."/>
            <person name="Riva A."/>
            <person name="Barbazuk W."/>
            <person name="Harkins T."/>
        </authorList>
    </citation>
    <scope>NUCLEOTIDE SEQUENCE [LARGE SCALE GENOMIC DNA]</scope>
    <source>
        <strain evidence="3">cv. Jamaican Lion 4</strain>
        <tissue evidence="2">Leaf</tissue>
    </source>
</reference>
<gene>
    <name evidence="2" type="ORF">F8388_004641</name>
</gene>
<dbReference type="EMBL" id="JAATIP010000147">
    <property type="protein sequence ID" value="KAF4366785.1"/>
    <property type="molecule type" value="Genomic_DNA"/>
</dbReference>
<proteinExistence type="predicted"/>
<feature type="region of interest" description="Disordered" evidence="1">
    <location>
        <begin position="166"/>
        <end position="188"/>
    </location>
</feature>
<dbReference type="Proteomes" id="UP000525078">
    <property type="component" value="Unassembled WGS sequence"/>
</dbReference>
<evidence type="ECO:0000313" key="2">
    <source>
        <dbReference type="EMBL" id="KAF4366785.1"/>
    </source>
</evidence>
<accession>A0A7J6F802</accession>
<protein>
    <submittedName>
        <fullName evidence="2">Uncharacterized protein</fullName>
    </submittedName>
</protein>
<evidence type="ECO:0000256" key="1">
    <source>
        <dbReference type="SAM" id="MobiDB-lite"/>
    </source>
</evidence>
<organism evidence="2 3">
    <name type="scientific">Cannabis sativa</name>
    <name type="common">Hemp</name>
    <name type="synonym">Marijuana</name>
    <dbReference type="NCBI Taxonomy" id="3483"/>
    <lineage>
        <taxon>Eukaryota</taxon>
        <taxon>Viridiplantae</taxon>
        <taxon>Streptophyta</taxon>
        <taxon>Embryophyta</taxon>
        <taxon>Tracheophyta</taxon>
        <taxon>Spermatophyta</taxon>
        <taxon>Magnoliopsida</taxon>
        <taxon>eudicotyledons</taxon>
        <taxon>Gunneridae</taxon>
        <taxon>Pentapetalae</taxon>
        <taxon>rosids</taxon>
        <taxon>fabids</taxon>
        <taxon>Rosales</taxon>
        <taxon>Cannabaceae</taxon>
        <taxon>Cannabis</taxon>
    </lineage>
</organism>